<evidence type="ECO:0000313" key="2">
    <source>
        <dbReference type="Proteomes" id="UP000232003"/>
    </source>
</evidence>
<protein>
    <submittedName>
        <fullName evidence="1">Uncharacterized protein</fullName>
    </submittedName>
</protein>
<organism evidence="1 2">
    <name type="scientific">Nostoc flagelliforme CCNUN1</name>
    <dbReference type="NCBI Taxonomy" id="2038116"/>
    <lineage>
        <taxon>Bacteria</taxon>
        <taxon>Bacillati</taxon>
        <taxon>Cyanobacteriota</taxon>
        <taxon>Cyanophyceae</taxon>
        <taxon>Nostocales</taxon>
        <taxon>Nostocaceae</taxon>
        <taxon>Nostoc</taxon>
    </lineage>
</organism>
<keyword evidence="2" id="KW-1185">Reference proteome</keyword>
<sequence length="42" mass="5255">MNRRRQSFWDCTTLTFQLNLKTLIIKVHSRYIRPLLNYPNRF</sequence>
<name>A0A2K8SRQ9_9NOSO</name>
<proteinExistence type="predicted"/>
<dbReference type="EMBL" id="CP024785">
    <property type="protein sequence ID" value="AUB37993.1"/>
    <property type="molecule type" value="Genomic_DNA"/>
</dbReference>
<gene>
    <name evidence="1" type="ORF">COO91_03947</name>
</gene>
<evidence type="ECO:0000313" key="1">
    <source>
        <dbReference type="EMBL" id="AUB37993.1"/>
    </source>
</evidence>
<dbReference type="KEGG" id="nfl:COO91_03947"/>
<dbReference type="Proteomes" id="UP000232003">
    <property type="component" value="Chromosome"/>
</dbReference>
<dbReference type="AlphaFoldDB" id="A0A2K8SRQ9"/>
<accession>A0A2K8SRQ9</accession>
<reference evidence="1 2" key="1">
    <citation type="submission" date="2017-11" db="EMBL/GenBank/DDBJ databases">
        <title>Complete genome of a free-living desiccation-tolerant cyanobacterium and its photosynthetic adaptation to extreme terrestrial habitat.</title>
        <authorList>
            <person name="Shang J."/>
        </authorList>
    </citation>
    <scope>NUCLEOTIDE SEQUENCE [LARGE SCALE GENOMIC DNA]</scope>
    <source>
        <strain evidence="1 2">CCNUN1</strain>
    </source>
</reference>